<dbReference type="Gene3D" id="1.20.1510.10">
    <property type="entry name" value="Cation efflux protein transmembrane domain"/>
    <property type="match status" value="1"/>
</dbReference>
<dbReference type="AlphaFoldDB" id="A0A839JWA0"/>
<feature type="transmembrane region" description="Helical" evidence="7">
    <location>
        <begin position="128"/>
        <end position="151"/>
    </location>
</feature>
<dbReference type="Pfam" id="PF16916">
    <property type="entry name" value="ZT_dimer"/>
    <property type="match status" value="1"/>
</dbReference>
<keyword evidence="3" id="KW-0813">Transport</keyword>
<dbReference type="InterPro" id="IPR050291">
    <property type="entry name" value="CDF_Transporter"/>
</dbReference>
<feature type="transmembrane region" description="Helical" evidence="7">
    <location>
        <begin position="172"/>
        <end position="191"/>
    </location>
</feature>
<dbReference type="FunFam" id="1.20.1510.10:FF:000006">
    <property type="entry name" value="Divalent cation efflux transporter"/>
    <property type="match status" value="1"/>
</dbReference>
<name>A0A839JWA0_9FIRM</name>
<dbReference type="GO" id="GO:0008324">
    <property type="term" value="F:monoatomic cation transmembrane transporter activity"/>
    <property type="evidence" value="ECO:0007669"/>
    <property type="project" value="InterPro"/>
</dbReference>
<evidence type="ECO:0000256" key="5">
    <source>
        <dbReference type="ARBA" id="ARBA00022989"/>
    </source>
</evidence>
<keyword evidence="4 7" id="KW-0812">Transmembrane</keyword>
<keyword evidence="6 7" id="KW-0472">Membrane</keyword>
<proteinExistence type="inferred from homology"/>
<evidence type="ECO:0000256" key="3">
    <source>
        <dbReference type="ARBA" id="ARBA00022448"/>
    </source>
</evidence>
<evidence type="ECO:0000259" key="9">
    <source>
        <dbReference type="Pfam" id="PF16916"/>
    </source>
</evidence>
<dbReference type="SUPFAM" id="SSF161111">
    <property type="entry name" value="Cation efflux protein transmembrane domain-like"/>
    <property type="match status" value="1"/>
</dbReference>
<dbReference type="Proteomes" id="UP000574276">
    <property type="component" value="Unassembled WGS sequence"/>
</dbReference>
<dbReference type="InterPro" id="IPR058533">
    <property type="entry name" value="Cation_efflux_TM"/>
</dbReference>
<reference evidence="10 11" key="1">
    <citation type="submission" date="2020-07" db="EMBL/GenBank/DDBJ databases">
        <title>Characterization and genome sequencing of isolate MD1, a novel member within the family Lachnospiraceae.</title>
        <authorList>
            <person name="Rettenmaier R."/>
            <person name="Di Bello L."/>
            <person name="Zinser C."/>
            <person name="Scheitz K."/>
            <person name="Liebl W."/>
            <person name="Zverlov V."/>
        </authorList>
    </citation>
    <scope>NUCLEOTIDE SEQUENCE [LARGE SCALE GENOMIC DNA]</scope>
    <source>
        <strain evidence="10 11">MD1</strain>
    </source>
</reference>
<comment type="caution">
    <text evidence="10">The sequence shown here is derived from an EMBL/GenBank/DDBJ whole genome shotgun (WGS) entry which is preliminary data.</text>
</comment>
<dbReference type="Gene3D" id="3.30.70.1350">
    <property type="entry name" value="Cation efflux protein, cytoplasmic domain"/>
    <property type="match status" value="1"/>
</dbReference>
<evidence type="ECO:0000313" key="11">
    <source>
        <dbReference type="Proteomes" id="UP000574276"/>
    </source>
</evidence>
<dbReference type="PANTHER" id="PTHR43840:SF50">
    <property type="entry name" value="MANGANESE EFFLUX SYSTEM PROTEIN MNES"/>
    <property type="match status" value="1"/>
</dbReference>
<evidence type="ECO:0000256" key="6">
    <source>
        <dbReference type="ARBA" id="ARBA00023136"/>
    </source>
</evidence>
<keyword evidence="11" id="KW-1185">Reference proteome</keyword>
<organism evidence="10 11">
    <name type="scientific">Variimorphobacter saccharofermentans</name>
    <dbReference type="NCBI Taxonomy" id="2755051"/>
    <lineage>
        <taxon>Bacteria</taxon>
        <taxon>Bacillati</taxon>
        <taxon>Bacillota</taxon>
        <taxon>Clostridia</taxon>
        <taxon>Lachnospirales</taxon>
        <taxon>Lachnospiraceae</taxon>
        <taxon>Variimorphobacter</taxon>
    </lineage>
</organism>
<feature type="domain" description="Cation efflux protein transmembrane" evidence="8">
    <location>
        <begin position="31"/>
        <end position="223"/>
    </location>
</feature>
<gene>
    <name evidence="10" type="ORF">H0486_02035</name>
</gene>
<dbReference type="NCBIfam" id="TIGR01297">
    <property type="entry name" value="CDF"/>
    <property type="match status" value="1"/>
</dbReference>
<dbReference type="InterPro" id="IPR002524">
    <property type="entry name" value="Cation_efflux"/>
</dbReference>
<accession>A0A839JWA0</accession>
<evidence type="ECO:0000256" key="1">
    <source>
        <dbReference type="ARBA" id="ARBA00004141"/>
    </source>
</evidence>
<comment type="similarity">
    <text evidence="2">Belongs to the cation diffusion facilitator (CDF) transporter (TC 2.A.4) family.</text>
</comment>
<comment type="subcellular location">
    <subcellularLocation>
        <location evidence="1">Membrane</location>
        <topology evidence="1">Multi-pass membrane protein</topology>
    </subcellularLocation>
</comment>
<sequence length="392" mass="43756">MTELLVKTFVKNHKDVENSTVRTSYGILASIVGIICNLILFGIKITVGLIMNSISVMADAFNNLSDAASSIISFIGVKLAERPADKEHPFGHGRFEYIAALAVSFLILQVGFSLFQSSFSKVLHPEDIKFNIVSVVILCVSVVIKIWLMFFNRKLGKRIKSSVMLATAADSLGDVTVTTATIISAIIAGITGLKIDGYVGLIVSIFVMLAGFRIAKETLEPLLGQAVEREMYQRITNMVESYEGIVGSHDLIIHNYGPTHHMATIHAEVPNNLNFEIAHETIDQIERDVLEKLDIFLVIHMDPIEVNDAAVMEKKEMVTSIIQALEKKATLHDFRVVNGEHQINLIFDLVVPHSYSKDEEQRLLSRIIEEIRKNDTRYQCIITIENSFIAEE</sequence>
<dbReference type="PANTHER" id="PTHR43840">
    <property type="entry name" value="MITOCHONDRIAL METAL TRANSPORTER 1-RELATED"/>
    <property type="match status" value="1"/>
</dbReference>
<dbReference type="EMBL" id="JACEGA010000001">
    <property type="protein sequence ID" value="MBB2181656.1"/>
    <property type="molecule type" value="Genomic_DNA"/>
</dbReference>
<evidence type="ECO:0000256" key="7">
    <source>
        <dbReference type="SAM" id="Phobius"/>
    </source>
</evidence>
<feature type="transmembrane region" description="Helical" evidence="7">
    <location>
        <begin position="95"/>
        <end position="116"/>
    </location>
</feature>
<evidence type="ECO:0000256" key="4">
    <source>
        <dbReference type="ARBA" id="ARBA00022692"/>
    </source>
</evidence>
<dbReference type="InterPro" id="IPR027470">
    <property type="entry name" value="Cation_efflux_CTD"/>
</dbReference>
<evidence type="ECO:0000256" key="2">
    <source>
        <dbReference type="ARBA" id="ARBA00008114"/>
    </source>
</evidence>
<dbReference type="RefSeq" id="WP_228351425.1">
    <property type="nucleotide sequence ID" value="NZ_JACEGA010000001.1"/>
</dbReference>
<dbReference type="GO" id="GO:0016020">
    <property type="term" value="C:membrane"/>
    <property type="evidence" value="ECO:0007669"/>
    <property type="project" value="UniProtKB-SubCell"/>
</dbReference>
<dbReference type="SUPFAM" id="SSF160240">
    <property type="entry name" value="Cation efflux protein cytoplasmic domain-like"/>
    <property type="match status" value="2"/>
</dbReference>
<feature type="domain" description="Cation efflux protein cytoplasmic" evidence="9">
    <location>
        <begin position="228"/>
        <end position="303"/>
    </location>
</feature>
<dbReference type="InterPro" id="IPR036837">
    <property type="entry name" value="Cation_efflux_CTD_sf"/>
</dbReference>
<evidence type="ECO:0000259" key="8">
    <source>
        <dbReference type="Pfam" id="PF01545"/>
    </source>
</evidence>
<evidence type="ECO:0000313" key="10">
    <source>
        <dbReference type="EMBL" id="MBB2181656.1"/>
    </source>
</evidence>
<dbReference type="InterPro" id="IPR027469">
    <property type="entry name" value="Cation_efflux_TMD_sf"/>
</dbReference>
<keyword evidence="5 7" id="KW-1133">Transmembrane helix</keyword>
<protein>
    <submittedName>
        <fullName evidence="10">Cation transporter</fullName>
    </submittedName>
</protein>
<feature type="transmembrane region" description="Helical" evidence="7">
    <location>
        <begin position="197"/>
        <end position="215"/>
    </location>
</feature>
<feature type="transmembrane region" description="Helical" evidence="7">
    <location>
        <begin position="25"/>
        <end position="47"/>
    </location>
</feature>
<dbReference type="Pfam" id="PF01545">
    <property type="entry name" value="Cation_efflux"/>
    <property type="match status" value="1"/>
</dbReference>